<comment type="pathway">
    <text evidence="1">Secondary metabolite biosynthesis; hopanoid biosynthesis.</text>
</comment>
<dbReference type="Pfam" id="PF13243">
    <property type="entry name" value="SQHop_cyclase_C"/>
    <property type="match status" value="1"/>
</dbReference>
<dbReference type="PANTHER" id="PTHR11764">
    <property type="entry name" value="TERPENE CYCLASE/MUTASE FAMILY MEMBER"/>
    <property type="match status" value="1"/>
</dbReference>
<protein>
    <submittedName>
        <fullName evidence="8">Squalene--hopene cyclase</fullName>
    </submittedName>
</protein>
<keyword evidence="9" id="KW-1185">Reference proteome</keyword>
<reference evidence="8" key="1">
    <citation type="journal article" date="2016" name="Genome Announc.">
        <title>Draft genomes of two strains of Paenibacillus glucanolyticus with capability to degrade lignocellulose.</title>
        <authorList>
            <person name="Mathews S.L."/>
            <person name="Pawlak J."/>
            <person name="Grunden A.M."/>
        </authorList>
    </citation>
    <scope>NUCLEOTIDE SEQUENCE [LARGE SCALE GENOMIC DNA]</scope>
    <source>
        <strain evidence="8">SLM1</strain>
    </source>
</reference>
<dbReference type="NCBIfam" id="TIGR01787">
    <property type="entry name" value="squalene_cyclas"/>
    <property type="match status" value="1"/>
</dbReference>
<keyword evidence="4" id="KW-0413">Isomerase</keyword>
<dbReference type="Proteomes" id="UP000076796">
    <property type="component" value="Unassembled WGS sequence"/>
</dbReference>
<feature type="region of interest" description="Disordered" evidence="5">
    <location>
        <begin position="336"/>
        <end position="358"/>
    </location>
</feature>
<sequence>MGRLKTVQTEIQTYISHLKSLQFPDGSWRFLFETGPMTDANMIILLKNLDTKPELIPQLAQRLKQRQAPNGAWKQYDDEVGHLSSTVEAYTALLLSGCASREDVMMQKAEEYIVQHGGVEQAHVSTKFMLALNGFYPWPRFFPLPLYLIQLPKSSSFSYYRWSSYVRSHFASLLILGHRKFKLHHPREINIHHLFVTQHFHKLREPRRSNRTRERKKKGYLSRSALKKTEQILLQNIENDGTQYSYASATFFMIYSLLAIGYKTDSPMIKQAVEGLASFGYTARDGSLHIQNSPSTVWDTALIAYTLQEAGVSTEDAGILRAAKYLLSLQHLEKQESERDSRHRTSGGWGFSESNTANPDVDDTQAVIRVLTRLAAQESDYSAAWRKGIQYVFRMQNDDGGWAAFEKNSVSSIIRLFRIPHFAETAADPSCADITGRVLELLGNHLKLRLSHPRIQDGLDWLVKKQKSDGSWYGRWGVSFIYGTWAAVTGMAAAGLQADHPAIRRAVDWLLRIRHEDGGWGESCRSDFIKKYNPAPYSTVVHTAWALDALIAVHDNPTEVIDQGILRLIEWNRQEGRRTTYPAGAGLPGHFYIHYHSYPLVWPLLTLSHYVQKYQKQP</sequence>
<accession>A0A163M5S7</accession>
<dbReference type="InterPro" id="IPR018333">
    <property type="entry name" value="Squalene_cyclase"/>
</dbReference>
<dbReference type="InterPro" id="IPR032696">
    <property type="entry name" value="SQ_cyclase_C"/>
</dbReference>
<dbReference type="SUPFAM" id="SSF48239">
    <property type="entry name" value="Terpenoid cyclases/Protein prenyltransferases"/>
    <property type="match status" value="2"/>
</dbReference>
<dbReference type="Pfam" id="PF13249">
    <property type="entry name" value="SQHop_cyclase_N"/>
    <property type="match status" value="1"/>
</dbReference>
<dbReference type="GO" id="GO:0005811">
    <property type="term" value="C:lipid droplet"/>
    <property type="evidence" value="ECO:0007669"/>
    <property type="project" value="InterPro"/>
</dbReference>
<gene>
    <name evidence="8" type="ORF">AWU65_23920</name>
</gene>
<dbReference type="PANTHER" id="PTHR11764:SF20">
    <property type="entry name" value="LANOSTEROL SYNTHASE"/>
    <property type="match status" value="1"/>
</dbReference>
<dbReference type="GO" id="GO:0016866">
    <property type="term" value="F:intramolecular transferase activity"/>
    <property type="evidence" value="ECO:0007669"/>
    <property type="project" value="InterPro"/>
</dbReference>
<dbReference type="GO" id="GO:0016104">
    <property type="term" value="P:triterpenoid biosynthetic process"/>
    <property type="evidence" value="ECO:0007669"/>
    <property type="project" value="InterPro"/>
</dbReference>
<organism evidence="8 9">
    <name type="scientific">Paenibacillus glucanolyticus</name>
    <dbReference type="NCBI Taxonomy" id="59843"/>
    <lineage>
        <taxon>Bacteria</taxon>
        <taxon>Bacillati</taxon>
        <taxon>Bacillota</taxon>
        <taxon>Bacilli</taxon>
        <taxon>Bacillales</taxon>
        <taxon>Paenibacillaceae</taxon>
        <taxon>Paenibacillus</taxon>
    </lineage>
</organism>
<evidence type="ECO:0000256" key="2">
    <source>
        <dbReference type="ARBA" id="ARBA00009755"/>
    </source>
</evidence>
<evidence type="ECO:0000256" key="4">
    <source>
        <dbReference type="ARBA" id="ARBA00023235"/>
    </source>
</evidence>
<dbReference type="InterPro" id="IPR032697">
    <property type="entry name" value="SQ_cyclase_N"/>
</dbReference>
<dbReference type="RefSeq" id="WP_063479543.1">
    <property type="nucleotide sequence ID" value="NZ_CP147845.1"/>
</dbReference>
<dbReference type="GeneID" id="97555656"/>
<feature type="domain" description="Squalene cyclase C-terminal" evidence="6">
    <location>
        <begin position="295"/>
        <end position="611"/>
    </location>
</feature>
<evidence type="ECO:0000256" key="5">
    <source>
        <dbReference type="SAM" id="MobiDB-lite"/>
    </source>
</evidence>
<dbReference type="UniPathway" id="UPA00337"/>
<dbReference type="InterPro" id="IPR008930">
    <property type="entry name" value="Terpenoid_cyclase/PrenylTrfase"/>
</dbReference>
<evidence type="ECO:0000259" key="6">
    <source>
        <dbReference type="Pfam" id="PF13243"/>
    </source>
</evidence>
<dbReference type="SFLD" id="SFLDG01016">
    <property type="entry name" value="Prenyltransferase_Like_2"/>
    <property type="match status" value="1"/>
</dbReference>
<feature type="domain" description="Squalene cyclase N-terminal" evidence="7">
    <location>
        <begin position="14"/>
        <end position="282"/>
    </location>
</feature>
<dbReference type="EMBL" id="LWMH01000001">
    <property type="protein sequence ID" value="KZS48765.1"/>
    <property type="molecule type" value="Genomic_DNA"/>
</dbReference>
<evidence type="ECO:0000256" key="3">
    <source>
        <dbReference type="ARBA" id="ARBA00022737"/>
    </source>
</evidence>
<proteinExistence type="inferred from homology"/>
<evidence type="ECO:0000259" key="7">
    <source>
        <dbReference type="Pfam" id="PF13249"/>
    </source>
</evidence>
<dbReference type="STRING" id="59843.A3958_23185"/>
<keyword evidence="3" id="KW-0677">Repeat</keyword>
<dbReference type="Gene3D" id="1.50.10.20">
    <property type="match status" value="2"/>
</dbReference>
<evidence type="ECO:0000256" key="1">
    <source>
        <dbReference type="ARBA" id="ARBA00004999"/>
    </source>
</evidence>
<evidence type="ECO:0000313" key="8">
    <source>
        <dbReference type="EMBL" id="KZS48765.1"/>
    </source>
</evidence>
<dbReference type="AlphaFoldDB" id="A0A163M5S7"/>
<name>A0A163M5S7_9BACL</name>
<dbReference type="InterPro" id="IPR002365">
    <property type="entry name" value="Terpene_synthase_CS"/>
</dbReference>
<evidence type="ECO:0000313" key="9">
    <source>
        <dbReference type="Proteomes" id="UP000076796"/>
    </source>
</evidence>
<dbReference type="PROSITE" id="PS01074">
    <property type="entry name" value="TERPENE_SYNTHASES"/>
    <property type="match status" value="1"/>
</dbReference>
<dbReference type="OrthoDB" id="9758578at2"/>
<comment type="caution">
    <text evidence="8">The sequence shown here is derived from an EMBL/GenBank/DDBJ whole genome shotgun (WGS) entry which is preliminary data.</text>
</comment>
<comment type="similarity">
    <text evidence="2">Belongs to the terpene cyclase/mutase family.</text>
</comment>